<feature type="compositionally biased region" description="Basic and acidic residues" evidence="1">
    <location>
        <begin position="25"/>
        <end position="40"/>
    </location>
</feature>
<evidence type="ECO:0000256" key="1">
    <source>
        <dbReference type="SAM" id="MobiDB-lite"/>
    </source>
</evidence>
<feature type="region of interest" description="Disordered" evidence="1">
    <location>
        <begin position="1"/>
        <end position="87"/>
    </location>
</feature>
<dbReference type="STRING" id="135208.A0A4Y9ZXP3"/>
<sequence>MSERGEIPEQDQEGLGDDLPTYDDLAEKHGPNSRAAERYTDVTPEELARRRERGWGNNTPTTPSPQPEQQEWAPQPSGFPPQGGSAASRLQLHVQTTFNKPLPSPPIFPEEEPSEDAPPLIGQPLSPTHINLHQFGSRFLPHTNAPIRCLLPLLGDKLLLIGHDDGLSVLNMFPQEWTETGGLRNKGPAEAQAHTIWQGESVLQLSIVEVEDIGEGTPQGVVLALVGSESEHSKEPDGLRSLRMYNLASLISLAKWAISQKVCD</sequence>
<proteinExistence type="predicted"/>
<organism evidence="2 3">
    <name type="scientific">Hericium alpestre</name>
    <dbReference type="NCBI Taxonomy" id="135208"/>
    <lineage>
        <taxon>Eukaryota</taxon>
        <taxon>Fungi</taxon>
        <taxon>Dikarya</taxon>
        <taxon>Basidiomycota</taxon>
        <taxon>Agaricomycotina</taxon>
        <taxon>Agaricomycetes</taxon>
        <taxon>Russulales</taxon>
        <taxon>Hericiaceae</taxon>
        <taxon>Hericium</taxon>
    </lineage>
</organism>
<reference evidence="2 3" key="1">
    <citation type="submission" date="2019-02" db="EMBL/GenBank/DDBJ databases">
        <title>Genome sequencing of the rare red list fungi Hericium alpestre (H. flagellum).</title>
        <authorList>
            <person name="Buettner E."/>
            <person name="Kellner H."/>
        </authorList>
    </citation>
    <scope>NUCLEOTIDE SEQUENCE [LARGE SCALE GENOMIC DNA]</scope>
    <source>
        <strain evidence="2 3">DSM 108284</strain>
    </source>
</reference>
<protein>
    <submittedName>
        <fullName evidence="2">Uncharacterized protein</fullName>
    </submittedName>
</protein>
<feature type="region of interest" description="Disordered" evidence="1">
    <location>
        <begin position="98"/>
        <end position="117"/>
    </location>
</feature>
<accession>A0A4Y9ZXP3</accession>
<dbReference type="Proteomes" id="UP000298061">
    <property type="component" value="Unassembled WGS sequence"/>
</dbReference>
<name>A0A4Y9ZXP3_9AGAM</name>
<keyword evidence="3" id="KW-1185">Reference proteome</keyword>
<feature type="compositionally biased region" description="Low complexity" evidence="1">
    <location>
        <begin position="67"/>
        <end position="87"/>
    </location>
</feature>
<comment type="caution">
    <text evidence="2">The sequence shown here is derived from an EMBL/GenBank/DDBJ whole genome shotgun (WGS) entry which is preliminary data.</text>
</comment>
<evidence type="ECO:0000313" key="3">
    <source>
        <dbReference type="Proteomes" id="UP000298061"/>
    </source>
</evidence>
<dbReference type="EMBL" id="SFCI01000720">
    <property type="protein sequence ID" value="TFY78248.1"/>
    <property type="molecule type" value="Genomic_DNA"/>
</dbReference>
<gene>
    <name evidence="2" type="ORF">EWM64_g5767</name>
</gene>
<dbReference type="OrthoDB" id="2590590at2759"/>
<dbReference type="AlphaFoldDB" id="A0A4Y9ZXP3"/>
<evidence type="ECO:0000313" key="2">
    <source>
        <dbReference type="EMBL" id="TFY78248.1"/>
    </source>
</evidence>